<evidence type="ECO:0000256" key="1">
    <source>
        <dbReference type="ARBA" id="ARBA00004651"/>
    </source>
</evidence>
<keyword evidence="10" id="KW-1185">Reference proteome</keyword>
<feature type="transmembrane region" description="Helical" evidence="8">
    <location>
        <begin position="203"/>
        <end position="225"/>
    </location>
</feature>
<keyword evidence="3 8" id="KW-0812">Transmembrane</keyword>
<reference evidence="9 10" key="1">
    <citation type="journal article" date="2024" name="BMC Genomics">
        <title>De novo assembly and annotation of Popillia japonica's genome with initial clues to its potential as an invasive pest.</title>
        <authorList>
            <person name="Cucini C."/>
            <person name="Boschi S."/>
            <person name="Funari R."/>
            <person name="Cardaioli E."/>
            <person name="Iannotti N."/>
            <person name="Marturano G."/>
            <person name="Paoli F."/>
            <person name="Bruttini M."/>
            <person name="Carapelli A."/>
            <person name="Frati F."/>
            <person name="Nardi F."/>
        </authorList>
    </citation>
    <scope>NUCLEOTIDE SEQUENCE [LARGE SCALE GENOMIC DNA]</scope>
    <source>
        <strain evidence="9">DMR45628</strain>
    </source>
</reference>
<dbReference type="GO" id="GO:0005886">
    <property type="term" value="C:plasma membrane"/>
    <property type="evidence" value="ECO:0007669"/>
    <property type="project" value="UniProtKB-SubCell"/>
</dbReference>
<comment type="subcellular location">
    <subcellularLocation>
        <location evidence="1">Cell membrane</location>
        <topology evidence="1">Multi-pass membrane protein</topology>
    </subcellularLocation>
</comment>
<proteinExistence type="predicted"/>
<keyword evidence="5 8" id="KW-0472">Membrane</keyword>
<evidence type="ECO:0000313" key="9">
    <source>
        <dbReference type="EMBL" id="KAK9743621.1"/>
    </source>
</evidence>
<comment type="caution">
    <text evidence="9">The sequence shown here is derived from an EMBL/GenBank/DDBJ whole genome shotgun (WGS) entry which is preliminary data.</text>
</comment>
<dbReference type="InterPro" id="IPR052192">
    <property type="entry name" value="Insect_Ionotropic_Sensory_Rcpt"/>
</dbReference>
<evidence type="ECO:0000256" key="4">
    <source>
        <dbReference type="ARBA" id="ARBA00022989"/>
    </source>
</evidence>
<evidence type="ECO:0000256" key="5">
    <source>
        <dbReference type="ARBA" id="ARBA00023136"/>
    </source>
</evidence>
<protein>
    <submittedName>
        <fullName evidence="9">Uncharacterized protein</fullName>
    </submittedName>
</protein>
<evidence type="ECO:0000313" key="10">
    <source>
        <dbReference type="Proteomes" id="UP001458880"/>
    </source>
</evidence>
<feature type="transmembrane region" description="Helical" evidence="8">
    <location>
        <begin position="441"/>
        <end position="461"/>
    </location>
</feature>
<evidence type="ECO:0000256" key="6">
    <source>
        <dbReference type="ARBA" id="ARBA00023170"/>
    </source>
</evidence>
<dbReference type="PANTHER" id="PTHR42643">
    <property type="entry name" value="IONOTROPIC RECEPTOR 20A-RELATED"/>
    <property type="match status" value="1"/>
</dbReference>
<keyword evidence="2" id="KW-1003">Cell membrane</keyword>
<evidence type="ECO:0000256" key="3">
    <source>
        <dbReference type="ARBA" id="ARBA00022692"/>
    </source>
</evidence>
<sequence length="559" mass="64757">MLDLAKFVTLIITNNFNRTVAQLQENVNLRWNSDIVVTSKIMLDGESYQRWKVFGSSKKNTARSNITYLGTWSPTNNMKMDNIYRERRSMEGISLKISSVMTNSDRMGTLNDEYIFRKTERELCYIFVNFLKYIHKFKIEVIHDNTNSTSAENEFDILCDFMDKHLVDRKDVISQIYPFRKAFILKNPVGGNRNIFIKPFSPLVWYLLIVLILLMTLALKLLLHILERFGMINDKSWSLVILVLLSTFCLEGSPVEYNFLSWRVFLLTSMLTSVLLYNYYSSIMVSLLLINPLPNVKSLADLQKANIKLAREHQIPDYYEVDNITFNSNDYTSALYNLSEAVVEIKNGGFAYYTEPATRYKLIETQLSFLEVCSLIEIDAVATAYTTFMVPKNSEFKEIFRISIRRAIERGFLKRELNRLLKRKPICLAHVDFSGLSFSDLSAALGIFFCGVALSIVILFLELLEPHLLACHYFFYALHLLESPVFQLWCPCKWGFLILQLDNTPASSNFLILFLKIPRPYNNDNCERNRTAFVPDAKPLKQNSLYYKTSSWNGTEVIV</sequence>
<dbReference type="SUPFAM" id="SSF53850">
    <property type="entry name" value="Periplasmic binding protein-like II"/>
    <property type="match status" value="1"/>
</dbReference>
<dbReference type="Gene3D" id="1.10.287.70">
    <property type="match status" value="1"/>
</dbReference>
<evidence type="ECO:0000256" key="8">
    <source>
        <dbReference type="SAM" id="Phobius"/>
    </source>
</evidence>
<feature type="transmembrane region" description="Helical" evidence="8">
    <location>
        <begin position="237"/>
        <end position="254"/>
    </location>
</feature>
<keyword evidence="6" id="KW-0675">Receptor</keyword>
<dbReference type="AlphaFoldDB" id="A0AAW1M9T3"/>
<dbReference type="EMBL" id="JASPKY010000067">
    <property type="protein sequence ID" value="KAK9743621.1"/>
    <property type="molecule type" value="Genomic_DNA"/>
</dbReference>
<keyword evidence="7" id="KW-0325">Glycoprotein</keyword>
<dbReference type="Proteomes" id="UP001458880">
    <property type="component" value="Unassembled WGS sequence"/>
</dbReference>
<evidence type="ECO:0000256" key="7">
    <source>
        <dbReference type="ARBA" id="ARBA00023180"/>
    </source>
</evidence>
<name>A0AAW1M9T3_POPJA</name>
<keyword evidence="4 8" id="KW-1133">Transmembrane helix</keyword>
<feature type="transmembrane region" description="Helical" evidence="8">
    <location>
        <begin position="260"/>
        <end position="280"/>
    </location>
</feature>
<organism evidence="9 10">
    <name type="scientific">Popillia japonica</name>
    <name type="common">Japanese beetle</name>
    <dbReference type="NCBI Taxonomy" id="7064"/>
    <lineage>
        <taxon>Eukaryota</taxon>
        <taxon>Metazoa</taxon>
        <taxon>Ecdysozoa</taxon>
        <taxon>Arthropoda</taxon>
        <taxon>Hexapoda</taxon>
        <taxon>Insecta</taxon>
        <taxon>Pterygota</taxon>
        <taxon>Neoptera</taxon>
        <taxon>Endopterygota</taxon>
        <taxon>Coleoptera</taxon>
        <taxon>Polyphaga</taxon>
        <taxon>Scarabaeiformia</taxon>
        <taxon>Scarabaeidae</taxon>
        <taxon>Rutelinae</taxon>
        <taxon>Popillia</taxon>
    </lineage>
</organism>
<dbReference type="PANTHER" id="PTHR42643:SF32">
    <property type="entry name" value="IONOTROPIC RECEPTOR 31A, ISOFORM C-RELATED"/>
    <property type="match status" value="1"/>
</dbReference>
<evidence type="ECO:0000256" key="2">
    <source>
        <dbReference type="ARBA" id="ARBA00022475"/>
    </source>
</evidence>
<accession>A0AAW1M9T3</accession>
<gene>
    <name evidence="9" type="ORF">QE152_g8425</name>
</gene>